<dbReference type="Pfam" id="PF20516">
    <property type="entry name" value="PDDEXK_12"/>
    <property type="match status" value="1"/>
</dbReference>
<comment type="caution">
    <text evidence="2">The sequence shown here is derived from an EMBL/GenBank/DDBJ whole genome shotgun (WGS) entry which is preliminary data.</text>
</comment>
<organism evidence="2 3">
    <name type="scientific">Fusarium oligoseptatum</name>
    <dbReference type="NCBI Taxonomy" id="2604345"/>
    <lineage>
        <taxon>Eukaryota</taxon>
        <taxon>Fungi</taxon>
        <taxon>Dikarya</taxon>
        <taxon>Ascomycota</taxon>
        <taxon>Pezizomycotina</taxon>
        <taxon>Sordariomycetes</taxon>
        <taxon>Hypocreomycetidae</taxon>
        <taxon>Hypocreales</taxon>
        <taxon>Nectriaceae</taxon>
        <taxon>Fusarium</taxon>
        <taxon>Fusarium solani species complex</taxon>
    </lineage>
</organism>
<accession>A0A428RU70</accession>
<gene>
    <name evidence="2" type="ORF">CEP52_017282</name>
</gene>
<proteinExistence type="predicted"/>
<evidence type="ECO:0000259" key="1">
    <source>
        <dbReference type="Pfam" id="PF20516"/>
    </source>
</evidence>
<dbReference type="InterPro" id="IPR046797">
    <property type="entry name" value="PDDEXK_12"/>
</dbReference>
<dbReference type="AlphaFoldDB" id="A0A428RU70"/>
<reference evidence="2 3" key="1">
    <citation type="submission" date="2017-06" db="EMBL/GenBank/DDBJ databases">
        <title>Comparative genomic analysis of Ambrosia Fusariam Clade fungi.</title>
        <authorList>
            <person name="Stajich J.E."/>
            <person name="Carrillo J."/>
            <person name="Kijimoto T."/>
            <person name="Eskalen A."/>
            <person name="O'Donnell K."/>
            <person name="Kasson M."/>
        </authorList>
    </citation>
    <scope>NUCLEOTIDE SEQUENCE [LARGE SCALE GENOMIC DNA]</scope>
    <source>
        <strain evidence="2 3">NRRL62579</strain>
    </source>
</reference>
<feature type="domain" description="PD-(D/E)XK nuclease-like" evidence="1">
    <location>
        <begin position="88"/>
        <end position="325"/>
    </location>
</feature>
<keyword evidence="3" id="KW-1185">Reference proteome</keyword>
<sequence length="334" mass="37157">MDFPVVHVALGNSPLEILPQEVHDLFQSVHDIPMDHESFIPFEIKDFIKATVFGAKDRRFMPPLQPSSTNDTEGGRWTGVPMSPTGIAIAELDTLRDIEAKAGDCELRGCAEFTWNSRVHDPLLLHALSGHRAIHVEPSQVARIATQFIPSTGGRGGGHIIESKMIDYCLTLRFNQGMPDQSLEDTPSSDARLMDAISRRVWAQPSDSQTFNQTLYDPLQFCPIACSIEAKSAASNGDGKLQLSVWVAAWYKRMQKLLPDGSPMVTLPLIRVMGHGWILLFAVHRGHRIEIIGEHEIGNTSTLMGIYVVNSVLRKIADWIDTSYRGWLEHVLLG</sequence>
<dbReference type="Proteomes" id="UP000287144">
    <property type="component" value="Unassembled WGS sequence"/>
</dbReference>
<evidence type="ECO:0000313" key="3">
    <source>
        <dbReference type="Proteomes" id="UP000287144"/>
    </source>
</evidence>
<protein>
    <recommendedName>
        <fullName evidence="1">PD-(D/E)XK nuclease-like domain-containing protein</fullName>
    </recommendedName>
</protein>
<dbReference type="EMBL" id="NKCK01000492">
    <property type="protein sequence ID" value="RSL81039.1"/>
    <property type="molecule type" value="Genomic_DNA"/>
</dbReference>
<name>A0A428RU70_9HYPO</name>
<evidence type="ECO:0000313" key="2">
    <source>
        <dbReference type="EMBL" id="RSL81039.1"/>
    </source>
</evidence>